<dbReference type="EMBL" id="LNYG01000013">
    <property type="protein sequence ID" value="KTD07725.1"/>
    <property type="molecule type" value="Genomic_DNA"/>
</dbReference>
<evidence type="ECO:0000313" key="2">
    <source>
        <dbReference type="EMBL" id="KTD07725.1"/>
    </source>
</evidence>
<gene>
    <name evidence="3" type="ORF">A8135_07205</name>
    <name evidence="2" type="ORF">Ljam_1920</name>
</gene>
<reference evidence="3 5" key="2">
    <citation type="submission" date="2016-05" db="EMBL/GenBank/DDBJ databases">
        <authorList>
            <person name="Prochazka B."/>
            <person name="Indra A."/>
            <person name="Hasenberger P."/>
            <person name="Blaschitz M."/>
            <person name="Wagner L."/>
            <person name="Wewalka G."/>
            <person name="Sorschag S."/>
            <person name="Schmid D."/>
            <person name="Ruppitsch W."/>
        </authorList>
    </citation>
    <scope>NUCLEOTIDE SEQUENCE [LARGE SCALE GENOMIC DNA]</scope>
    <source>
        <strain evidence="3 5">974010_12</strain>
    </source>
</reference>
<dbReference type="STRING" id="455.Ljam_1920"/>
<dbReference type="EMBL" id="LYOZ01000001">
    <property type="protein sequence ID" value="OCH99462.1"/>
    <property type="molecule type" value="Genomic_DNA"/>
</dbReference>
<dbReference type="RefSeq" id="WP_058449819.1">
    <property type="nucleotide sequence ID" value="NZ_CAAAJF010000002.1"/>
</dbReference>
<proteinExistence type="predicted"/>
<comment type="caution">
    <text evidence="2">The sequence shown here is derived from an EMBL/GenBank/DDBJ whole genome shotgun (WGS) entry which is preliminary data.</text>
</comment>
<feature type="region of interest" description="Disordered" evidence="1">
    <location>
        <begin position="204"/>
        <end position="229"/>
    </location>
</feature>
<dbReference type="Proteomes" id="UP000054715">
    <property type="component" value="Unassembled WGS sequence"/>
</dbReference>
<dbReference type="AlphaFoldDB" id="A0A0W0UJB4"/>
<accession>A0A0W0UJB4</accession>
<dbReference type="Proteomes" id="UP000093336">
    <property type="component" value="Unassembled WGS sequence"/>
</dbReference>
<feature type="compositionally biased region" description="Polar residues" evidence="1">
    <location>
        <begin position="206"/>
        <end position="229"/>
    </location>
</feature>
<reference evidence="2 4" key="1">
    <citation type="submission" date="2015-11" db="EMBL/GenBank/DDBJ databases">
        <title>Genomic analysis of 38 Legionella species identifies large and diverse effector repertoires.</title>
        <authorList>
            <person name="Burstein D."/>
            <person name="Amaro F."/>
            <person name="Zusman T."/>
            <person name="Lifshitz Z."/>
            <person name="Cohen O."/>
            <person name="Gilbert J.A."/>
            <person name="Pupko T."/>
            <person name="Shuman H.A."/>
            <person name="Segal G."/>
        </authorList>
    </citation>
    <scope>NUCLEOTIDE SEQUENCE [LARGE SCALE GENOMIC DNA]</scope>
    <source>
        <strain evidence="2 4">JA-26-G1-E2</strain>
    </source>
</reference>
<dbReference type="PATRIC" id="fig|455.5.peg.2024"/>
<name>A0A0W0UJB4_9GAMM</name>
<protein>
    <submittedName>
        <fullName evidence="2">Uncharacterized protein</fullName>
    </submittedName>
</protein>
<sequence length="229" mass="25714">METTRESWGKRQLAIQPQAINMEINMKYSLQELVSMENPYELLITKDNGTSLNESSEAIQQLSVKQRTALVTTIILQCPTDGFSKLNAMVHRTLCPEKFAGAVERACILNRLITKLHGDTPHLVFSNPEFDVSLFHEFADLVDHLIPDRKAFSEKLAASAPQEQHSKIARQLHEIFSVTLAKTDNKEIQFGAIIEEKSLSAPGRNSLFTPSTSQEKQATQTLTTNNIYN</sequence>
<evidence type="ECO:0000256" key="1">
    <source>
        <dbReference type="SAM" id="MobiDB-lite"/>
    </source>
</evidence>
<evidence type="ECO:0000313" key="5">
    <source>
        <dbReference type="Proteomes" id="UP000093336"/>
    </source>
</evidence>
<organism evidence="2 4">
    <name type="scientific">Legionella jamestowniensis</name>
    <dbReference type="NCBI Taxonomy" id="455"/>
    <lineage>
        <taxon>Bacteria</taxon>
        <taxon>Pseudomonadati</taxon>
        <taxon>Pseudomonadota</taxon>
        <taxon>Gammaproteobacteria</taxon>
        <taxon>Legionellales</taxon>
        <taxon>Legionellaceae</taxon>
        <taxon>Legionella</taxon>
    </lineage>
</organism>
<keyword evidence="5" id="KW-1185">Reference proteome</keyword>
<evidence type="ECO:0000313" key="4">
    <source>
        <dbReference type="Proteomes" id="UP000054715"/>
    </source>
</evidence>
<evidence type="ECO:0000313" key="3">
    <source>
        <dbReference type="EMBL" id="OCH99462.1"/>
    </source>
</evidence>